<dbReference type="InterPro" id="IPR024791">
    <property type="entry name" value="Cyt_c/ubiquinol_Oxase_su3"/>
</dbReference>
<comment type="function">
    <text evidence="8">Component of the cytochrome c oxidase, the last enzyme in the mitochondrial electron transport chain which drives oxidative phosphorylation. The respiratory chain contains 3 multisubunit complexes succinate dehydrogenase (complex II, CII), ubiquinol-cytochrome c oxidoreductase (cytochrome b-c1 complex, complex III, CIII) and cytochrome c oxidase (complex IV, CIV), that cooperate to transfer electrons derived from NADH and succinate to molecular oxygen, creating an electrochemical gradient over the inner membrane that drives transmembrane transport and the ATP synthase. Cytochrome c oxidase is the component of the respiratory chain that catalyzes the reduction of oxygen to water. Electrons originating from reduced cytochrome c in the intermembrane space (IMS) are transferred via the dinuclear copper A center (CU(A)) of subunit 2 and heme A of subunit 1 to the active site in subunit 1, a binuclear center (BNC) formed by heme A3 and copper B (CU(B)). The BNC reduces molecular oxygen to 2 water molecules using 4 electrons from cytochrome c in the IMS and 4 protons from the mitochondrial matrix.</text>
</comment>
<keyword evidence="5" id="KW-1278">Translocase</keyword>
<feature type="transmembrane region" description="Helical" evidence="9">
    <location>
        <begin position="183"/>
        <end position="209"/>
    </location>
</feature>
<keyword evidence="8 11" id="KW-0496">Mitochondrion</keyword>
<keyword evidence="6 9" id="KW-1133">Transmembrane helix</keyword>
<dbReference type="Pfam" id="PF00510">
    <property type="entry name" value="COX3"/>
    <property type="match status" value="1"/>
</dbReference>
<dbReference type="GO" id="GO:0006123">
    <property type="term" value="P:mitochondrial electron transport, cytochrome c to oxygen"/>
    <property type="evidence" value="ECO:0007669"/>
    <property type="project" value="TreeGrafter"/>
</dbReference>
<evidence type="ECO:0000256" key="7">
    <source>
        <dbReference type="ARBA" id="ARBA00023136"/>
    </source>
</evidence>
<gene>
    <name evidence="11" type="primary">COX3</name>
</gene>
<dbReference type="CTD" id="4514"/>
<dbReference type="GO" id="GO:0016020">
    <property type="term" value="C:membrane"/>
    <property type="evidence" value="ECO:0007669"/>
    <property type="project" value="UniProtKB-SubCell"/>
</dbReference>
<dbReference type="InterPro" id="IPR035973">
    <property type="entry name" value="Cyt_c_oxidase_su3-like_sf"/>
</dbReference>
<accession>A0A7U0M8D9</accession>
<evidence type="ECO:0000256" key="1">
    <source>
        <dbReference type="ARBA" id="ARBA00004141"/>
    </source>
</evidence>
<evidence type="ECO:0000256" key="4">
    <source>
        <dbReference type="ARBA" id="ARBA00022692"/>
    </source>
</evidence>
<dbReference type="Gene3D" id="1.20.120.80">
    <property type="entry name" value="Cytochrome c oxidase, subunit III, four-helix bundle"/>
    <property type="match status" value="1"/>
</dbReference>
<geneLocation type="mitochondrion" evidence="11"/>
<reference evidence="11" key="1">
    <citation type="journal article" date="2019" name="Mitochondrial DNA Part B Resour">
        <title>Mitochondrial genome sequencing of the monogenean Heterobothrium okamotoi isolated from the tiger puffer Takifugu rubripes in North China.</title>
        <authorList>
            <person name="Li R."/>
            <person name="Zhou C."/>
            <person name="Ye S."/>
            <person name="Men L."/>
            <person name="Liu Y."/>
            <person name="Fu S."/>
        </authorList>
    </citation>
    <scope>NUCLEOTIDE SEQUENCE</scope>
</reference>
<evidence type="ECO:0000256" key="2">
    <source>
        <dbReference type="ARBA" id="ARBA00010581"/>
    </source>
</evidence>
<dbReference type="GeneID" id="67158465"/>
<protein>
    <recommendedName>
        <fullName evidence="3 8">Cytochrome c oxidase subunit 3</fullName>
    </recommendedName>
</protein>
<feature type="transmembrane region" description="Helical" evidence="9">
    <location>
        <begin position="105"/>
        <end position="123"/>
    </location>
</feature>
<reference evidence="11" key="2">
    <citation type="submission" date="2019-05" db="EMBL/GenBank/DDBJ databases">
        <authorList>
            <person name="Li R.R."/>
            <person name="Zhou C.C."/>
            <person name="Fu S.S."/>
        </authorList>
    </citation>
    <scope>NUCLEOTIDE SEQUENCE</scope>
</reference>
<dbReference type="PANTHER" id="PTHR11403">
    <property type="entry name" value="CYTOCHROME C OXIDASE SUBUNIT III"/>
    <property type="match status" value="1"/>
</dbReference>
<proteinExistence type="inferred from homology"/>
<name>A0A7U0M8D9_9PLAT</name>
<dbReference type="RefSeq" id="YP_010155318.1">
    <property type="nucleotide sequence ID" value="NC_057207.1"/>
</dbReference>
<evidence type="ECO:0000259" key="10">
    <source>
        <dbReference type="PROSITE" id="PS50253"/>
    </source>
</evidence>
<dbReference type="PANTHER" id="PTHR11403:SF7">
    <property type="entry name" value="CYTOCHROME C OXIDASE SUBUNIT 3"/>
    <property type="match status" value="1"/>
</dbReference>
<feature type="domain" description="Heme-copper oxidase subunit III family profile" evidence="10">
    <location>
        <begin position="67"/>
        <end position="251"/>
    </location>
</feature>
<dbReference type="AlphaFoldDB" id="A0A7U0M8D9"/>
<evidence type="ECO:0000256" key="6">
    <source>
        <dbReference type="ARBA" id="ARBA00022989"/>
    </source>
</evidence>
<dbReference type="InterPro" id="IPR000298">
    <property type="entry name" value="Cyt_c_oxidase-like_su3"/>
</dbReference>
<feature type="transmembrane region" description="Helical" evidence="9">
    <location>
        <begin position="28"/>
        <end position="46"/>
    </location>
</feature>
<dbReference type="PROSITE" id="PS50253">
    <property type="entry name" value="COX3"/>
    <property type="match status" value="1"/>
</dbReference>
<feature type="transmembrane region" description="Helical" evidence="9">
    <location>
        <begin position="144"/>
        <end position="163"/>
    </location>
</feature>
<evidence type="ECO:0000256" key="8">
    <source>
        <dbReference type="RuleBase" id="RU003375"/>
    </source>
</evidence>
<evidence type="ECO:0000256" key="5">
    <source>
        <dbReference type="ARBA" id="ARBA00022967"/>
    </source>
</evidence>
<dbReference type="SUPFAM" id="SSF81452">
    <property type="entry name" value="Cytochrome c oxidase subunit III-like"/>
    <property type="match status" value="1"/>
</dbReference>
<dbReference type="EMBL" id="MK948930">
    <property type="protein sequence ID" value="QQX28232.1"/>
    <property type="molecule type" value="Genomic_DNA"/>
</dbReference>
<keyword evidence="4 8" id="KW-0812">Transmembrane</keyword>
<sequence>MFTVFPIFCSMYVGGVIAYSFFFSHINMWFILVSFVSGCLVLTTFVSSESKVWCFYNEVMTNTWYKLFVAGEFGLFLSLMVPIFYCNDDLGDEALSDPLGIPLLGIYVLLLSSFCVSNFEHCVEEHEYKFLGGFNFKTDHNNNAALWLILTILNGAGFLYLQYNEFGSCPPSVWNSSWYGSCLVLVTFHGSHVVFGLIFLVYCYFLLFVNNGGNSLEVYLDQYRLVYFSCFYWHFVDFIWFIVYFIVYYLP</sequence>
<evidence type="ECO:0000256" key="3">
    <source>
        <dbReference type="ARBA" id="ARBA00015944"/>
    </source>
</evidence>
<comment type="similarity">
    <text evidence="2 8">Belongs to the cytochrome c oxidase subunit 3 family.</text>
</comment>
<dbReference type="CDD" id="cd00386">
    <property type="entry name" value="Heme_Cu_Oxidase_III_like"/>
    <property type="match status" value="1"/>
</dbReference>
<dbReference type="InterPro" id="IPR013833">
    <property type="entry name" value="Cyt_c_oxidase_su3_a-hlx"/>
</dbReference>
<dbReference type="GO" id="GO:0005739">
    <property type="term" value="C:mitochondrion"/>
    <property type="evidence" value="ECO:0007669"/>
    <property type="project" value="TreeGrafter"/>
</dbReference>
<evidence type="ECO:0000313" key="11">
    <source>
        <dbReference type="EMBL" id="QQX28232.1"/>
    </source>
</evidence>
<feature type="transmembrane region" description="Helical" evidence="9">
    <location>
        <begin position="67"/>
        <end position="85"/>
    </location>
</feature>
<evidence type="ECO:0000256" key="9">
    <source>
        <dbReference type="SAM" id="Phobius"/>
    </source>
</evidence>
<comment type="subcellular location">
    <subcellularLocation>
        <location evidence="1">Membrane</location>
        <topology evidence="1">Multi-pass membrane protein</topology>
    </subcellularLocation>
</comment>
<keyword evidence="7 9" id="KW-0472">Membrane</keyword>
<organism evidence="11">
    <name type="scientific">Heterobothrium okamotoi</name>
    <dbReference type="NCBI Taxonomy" id="263722"/>
    <lineage>
        <taxon>Eukaryota</taxon>
        <taxon>Metazoa</taxon>
        <taxon>Spiralia</taxon>
        <taxon>Lophotrochozoa</taxon>
        <taxon>Platyhelminthes</taxon>
        <taxon>Monogenea</taxon>
        <taxon>Polyopisthocotylea</taxon>
        <taxon>Mazocraeidea</taxon>
        <taxon>Diclidophoridae</taxon>
        <taxon>Heterobothrium</taxon>
    </lineage>
</organism>
<feature type="transmembrane region" description="Helical" evidence="9">
    <location>
        <begin position="230"/>
        <end position="250"/>
    </location>
</feature>
<dbReference type="GO" id="GO:0004129">
    <property type="term" value="F:cytochrome-c oxidase activity"/>
    <property type="evidence" value="ECO:0007669"/>
    <property type="project" value="InterPro"/>
</dbReference>